<dbReference type="Proteomes" id="UP001229346">
    <property type="component" value="Unassembled WGS sequence"/>
</dbReference>
<evidence type="ECO:0000313" key="2">
    <source>
        <dbReference type="EMBL" id="MDQ0113225.1"/>
    </source>
</evidence>
<evidence type="ECO:0000259" key="1">
    <source>
        <dbReference type="PROSITE" id="PS51819"/>
    </source>
</evidence>
<organism evidence="2 3">
    <name type="scientific">Paenibacillus harenae</name>
    <dbReference type="NCBI Taxonomy" id="306543"/>
    <lineage>
        <taxon>Bacteria</taxon>
        <taxon>Bacillati</taxon>
        <taxon>Bacillota</taxon>
        <taxon>Bacilli</taxon>
        <taxon>Bacillales</taxon>
        <taxon>Paenibacillaceae</taxon>
        <taxon>Paenibacillus</taxon>
    </lineage>
</organism>
<evidence type="ECO:0000313" key="3">
    <source>
        <dbReference type="Proteomes" id="UP001229346"/>
    </source>
</evidence>
<dbReference type="InterPro" id="IPR029068">
    <property type="entry name" value="Glyas_Bleomycin-R_OHBP_Dase"/>
</dbReference>
<sequence length="154" mass="17844">MMILNRLTHMIFRYMTRETTPLSGVALCLYSSKFLMAHFKFQEKWSADGFAYLTHRGFNMPIIFLESGKDVLPESIRNDTVSGVIVAFIVEELEVEYERLKNEGVTITEPIREDPWGERLFQVTDPNGVVIQLVQWVEPSDEHYAENNPGNQSW</sequence>
<dbReference type="InterPro" id="IPR037523">
    <property type="entry name" value="VOC_core"/>
</dbReference>
<accession>A0ABT9U0R5</accession>
<protein>
    <recommendedName>
        <fullName evidence="1">VOC domain-containing protein</fullName>
    </recommendedName>
</protein>
<keyword evidence="3" id="KW-1185">Reference proteome</keyword>
<dbReference type="InterPro" id="IPR004360">
    <property type="entry name" value="Glyas_Fos-R_dOase_dom"/>
</dbReference>
<name>A0ABT9U0R5_PAEHA</name>
<comment type="caution">
    <text evidence="2">The sequence shown here is derived from an EMBL/GenBank/DDBJ whole genome shotgun (WGS) entry which is preliminary data.</text>
</comment>
<dbReference type="Pfam" id="PF00903">
    <property type="entry name" value="Glyoxalase"/>
    <property type="match status" value="1"/>
</dbReference>
<dbReference type="SUPFAM" id="SSF54593">
    <property type="entry name" value="Glyoxalase/Bleomycin resistance protein/Dihydroxybiphenyl dioxygenase"/>
    <property type="match status" value="1"/>
</dbReference>
<reference evidence="2 3" key="1">
    <citation type="submission" date="2023-07" db="EMBL/GenBank/DDBJ databases">
        <title>Sorghum-associated microbial communities from plants grown in Nebraska, USA.</title>
        <authorList>
            <person name="Schachtman D."/>
        </authorList>
    </citation>
    <scope>NUCLEOTIDE SEQUENCE [LARGE SCALE GENOMIC DNA]</scope>
    <source>
        <strain evidence="2 3">CC482</strain>
    </source>
</reference>
<proteinExistence type="predicted"/>
<dbReference type="Gene3D" id="3.10.180.10">
    <property type="entry name" value="2,3-Dihydroxybiphenyl 1,2-Dioxygenase, domain 1"/>
    <property type="match status" value="1"/>
</dbReference>
<dbReference type="PROSITE" id="PS51819">
    <property type="entry name" value="VOC"/>
    <property type="match status" value="1"/>
</dbReference>
<dbReference type="EMBL" id="JAUSSU010000005">
    <property type="protein sequence ID" value="MDQ0113225.1"/>
    <property type="molecule type" value="Genomic_DNA"/>
</dbReference>
<gene>
    <name evidence="2" type="ORF">J2T15_002666</name>
</gene>
<feature type="domain" description="VOC" evidence="1">
    <location>
        <begin position="21"/>
        <end position="136"/>
    </location>
</feature>